<dbReference type="PANTHER" id="PTHR37946">
    <property type="entry name" value="SLL1969 PROTEIN"/>
    <property type="match status" value="1"/>
</dbReference>
<organism evidence="1 2">
    <name type="scientific">Lyngbya confervoides BDU141951</name>
    <dbReference type="NCBI Taxonomy" id="1574623"/>
    <lineage>
        <taxon>Bacteria</taxon>
        <taxon>Bacillati</taxon>
        <taxon>Cyanobacteriota</taxon>
        <taxon>Cyanophyceae</taxon>
        <taxon>Oscillatoriophycideae</taxon>
        <taxon>Oscillatoriales</taxon>
        <taxon>Microcoleaceae</taxon>
        <taxon>Lyngbya</taxon>
    </lineage>
</organism>
<protein>
    <recommendedName>
        <fullName evidence="3">Alpha/beta hydrolase</fullName>
    </recommendedName>
</protein>
<dbReference type="EMBL" id="JTHE03000079">
    <property type="protein sequence ID" value="MCM1983813.1"/>
    <property type="molecule type" value="Genomic_DNA"/>
</dbReference>
<evidence type="ECO:0008006" key="3">
    <source>
        <dbReference type="Google" id="ProtNLM"/>
    </source>
</evidence>
<dbReference type="InterPro" id="IPR029058">
    <property type="entry name" value="AB_hydrolase_fold"/>
</dbReference>
<dbReference type="SUPFAM" id="SSF53474">
    <property type="entry name" value="alpha/beta-Hydrolases"/>
    <property type="match status" value="1"/>
</dbReference>
<dbReference type="Gene3D" id="3.40.50.1820">
    <property type="entry name" value="alpha/beta hydrolase"/>
    <property type="match status" value="1"/>
</dbReference>
<gene>
    <name evidence="1" type="ORF">QQ91_0013405</name>
</gene>
<sequence length="203" mass="22088">MNVLLIHGLGRTPLSMGGVGQVLRRRGHFPHFFGYAAWQHSYGDIVIRLRQEMVQIADTGPYAIVAHSLGGVLSRSALQDWSGPRPEHIIMLGTPNQSPRLAAIAQPIPLFQWFAAECGANLASAEFYRHLAPPPVPYTIIAGTAGPQLWLSPFGAEPNDGIVALSETKIHAGDRPVQIQTLHTFMMNHGSVQSFILSRLGEA</sequence>
<dbReference type="AlphaFoldDB" id="A0ABD4T5Q0"/>
<comment type="caution">
    <text evidence="1">The sequence shown here is derived from an EMBL/GenBank/DDBJ whole genome shotgun (WGS) entry which is preliminary data.</text>
</comment>
<proteinExistence type="predicted"/>
<keyword evidence="2" id="KW-1185">Reference proteome</keyword>
<dbReference type="RefSeq" id="WP_166275390.1">
    <property type="nucleotide sequence ID" value="NZ_JTHE03000079.1"/>
</dbReference>
<dbReference type="Proteomes" id="UP000031561">
    <property type="component" value="Unassembled WGS sequence"/>
</dbReference>
<dbReference type="PANTHER" id="PTHR37946:SF1">
    <property type="entry name" value="SLL1969 PROTEIN"/>
    <property type="match status" value="1"/>
</dbReference>
<accession>A0ABD4T5Q0</accession>
<name>A0ABD4T5Q0_9CYAN</name>
<evidence type="ECO:0000313" key="1">
    <source>
        <dbReference type="EMBL" id="MCM1983813.1"/>
    </source>
</evidence>
<reference evidence="1 2" key="1">
    <citation type="journal article" date="2015" name="Genome Announc.">
        <title>Draft Genome Sequence of Filamentous Marine Cyanobacterium Lyngbya confervoides Strain BDU141951.</title>
        <authorList>
            <person name="Chandrababunaidu M.M."/>
            <person name="Sen D."/>
            <person name="Tripathy S."/>
        </authorList>
    </citation>
    <scope>NUCLEOTIDE SEQUENCE [LARGE SCALE GENOMIC DNA]</scope>
    <source>
        <strain evidence="1 2">BDU141951</strain>
    </source>
</reference>
<evidence type="ECO:0000313" key="2">
    <source>
        <dbReference type="Proteomes" id="UP000031561"/>
    </source>
</evidence>